<evidence type="ECO:0000256" key="6">
    <source>
        <dbReference type="ARBA" id="ARBA00023157"/>
    </source>
</evidence>
<dbReference type="PRINTS" id="PR00836">
    <property type="entry name" value="SOMATOTROPIN"/>
</dbReference>
<dbReference type="PROSITE" id="PS00338">
    <property type="entry name" value="SOMATOTROPIN_2"/>
    <property type="match status" value="1"/>
</dbReference>
<dbReference type="RefSeq" id="XP_023654319.1">
    <property type="nucleotide sequence ID" value="XM_023798551.2"/>
</dbReference>
<dbReference type="PANTHER" id="PTHR11417">
    <property type="entry name" value="SOMATOTROPIN,PROLACTIN"/>
    <property type="match status" value="1"/>
</dbReference>
<keyword evidence="5 8" id="KW-0732">Signal</keyword>
<dbReference type="RefSeq" id="XP_072560929.1">
    <property type="nucleotide sequence ID" value="XM_072704828.1"/>
</dbReference>
<dbReference type="SUPFAM" id="SSF47266">
    <property type="entry name" value="4-helical cytokines"/>
    <property type="match status" value="1"/>
</dbReference>
<evidence type="ECO:0000256" key="5">
    <source>
        <dbReference type="ARBA" id="ARBA00022729"/>
    </source>
</evidence>
<evidence type="ECO:0000256" key="4">
    <source>
        <dbReference type="ARBA" id="ARBA00022702"/>
    </source>
</evidence>
<dbReference type="Gene3D" id="1.20.1250.10">
    <property type="match status" value="1"/>
</dbReference>
<evidence type="ECO:0000256" key="2">
    <source>
        <dbReference type="ARBA" id="ARBA00008474"/>
    </source>
</evidence>
<evidence type="ECO:0000256" key="3">
    <source>
        <dbReference type="ARBA" id="ARBA00022525"/>
    </source>
</evidence>
<keyword evidence="6" id="KW-1015">Disulfide bond</keyword>
<dbReference type="GO" id="GO:0008284">
    <property type="term" value="P:positive regulation of cell population proliferation"/>
    <property type="evidence" value="ECO:0007669"/>
    <property type="project" value="TreeGrafter"/>
</dbReference>
<dbReference type="OrthoDB" id="9946219at2759"/>
<keyword evidence="4 7" id="KW-0372">Hormone</keyword>
<dbReference type="PANTHER" id="PTHR11417:SF5">
    <property type="entry name" value="PROLACTIN"/>
    <property type="match status" value="1"/>
</dbReference>
<dbReference type="GeneID" id="111836887"/>
<dbReference type="RefSeq" id="XP_072560926.1">
    <property type="nucleotide sequence ID" value="XM_072704825.1"/>
</dbReference>
<dbReference type="Proteomes" id="UP000261540">
    <property type="component" value="Unplaced"/>
</dbReference>
<evidence type="ECO:0000313" key="9">
    <source>
        <dbReference type="Ensembl" id="ENSPKIP00000001388.1"/>
    </source>
</evidence>
<dbReference type="GeneTree" id="ENSGT00950000182818"/>
<dbReference type="RefSeq" id="XP_072560928.1">
    <property type="nucleotide sequence ID" value="XM_072704827.1"/>
</dbReference>
<comment type="subcellular location">
    <subcellularLocation>
        <location evidence="1 7">Secreted</location>
    </subcellularLocation>
</comment>
<dbReference type="GO" id="GO:0031667">
    <property type="term" value="P:response to nutrient levels"/>
    <property type="evidence" value="ECO:0007669"/>
    <property type="project" value="TreeGrafter"/>
</dbReference>
<dbReference type="AlphaFoldDB" id="A0A3B3Q5F6"/>
<keyword evidence="3" id="KW-0964">Secreted</keyword>
<dbReference type="KEGG" id="pki:111836887"/>
<reference evidence="9" key="1">
    <citation type="submission" date="2025-08" db="UniProtKB">
        <authorList>
            <consortium name="Ensembl"/>
        </authorList>
    </citation>
    <scope>IDENTIFICATION</scope>
</reference>
<keyword evidence="10" id="KW-1185">Reference proteome</keyword>
<dbReference type="InterPro" id="IPR009079">
    <property type="entry name" value="4_helix_cytokine-like_core"/>
</dbReference>
<sequence length="223" mass="24936">MKIRTDKRERDMTRPSRVGRLHLTVTLLLCSSLRCHAVGLSDLLDRASQLSDKLHALSTSLTSDLDTHFPTMGRIMMPHPSTCHTSSLQTPNDKDQVLSVPESELLSLIRSLLLSWNDPLLLLALEAPTLAHPSNSAIYSKTKELQDNTHSLSAGLEHLTHKIGSSNSFTPLPFKGGNLGQDNTSRLIYFHFLLSCFRRDSHKIDSFLKVLRCRAAKLRPETC</sequence>
<evidence type="ECO:0000313" key="10">
    <source>
        <dbReference type="Proteomes" id="UP000261540"/>
    </source>
</evidence>
<dbReference type="Ensembl" id="ENSPKIT00000025307.1">
    <property type="protein sequence ID" value="ENSPKIP00000001388.1"/>
    <property type="gene ID" value="ENSPKIG00000019703.1"/>
</dbReference>
<proteinExistence type="inferred from homology"/>
<dbReference type="InterPro" id="IPR018116">
    <property type="entry name" value="Somatotropin_CS"/>
</dbReference>
<evidence type="ECO:0000256" key="1">
    <source>
        <dbReference type="ARBA" id="ARBA00004613"/>
    </source>
</evidence>
<dbReference type="GO" id="GO:0005615">
    <property type="term" value="C:extracellular space"/>
    <property type="evidence" value="ECO:0007669"/>
    <property type="project" value="TreeGrafter"/>
</dbReference>
<reference evidence="9" key="2">
    <citation type="submission" date="2025-09" db="UniProtKB">
        <authorList>
            <consortium name="Ensembl"/>
        </authorList>
    </citation>
    <scope>IDENTIFICATION</scope>
</reference>
<dbReference type="InterPro" id="IPR001400">
    <property type="entry name" value="Somatotropin/Prolactin"/>
</dbReference>
<accession>A0A3B3Q5F6</accession>
<dbReference type="Pfam" id="PF00103">
    <property type="entry name" value="Hormone_1"/>
    <property type="match status" value="1"/>
</dbReference>
<feature type="signal peptide" evidence="8">
    <location>
        <begin position="1"/>
        <end position="37"/>
    </location>
</feature>
<comment type="similarity">
    <text evidence="2 7">Belongs to the somatotropin/prolactin family.</text>
</comment>
<dbReference type="GO" id="GO:0005179">
    <property type="term" value="F:hormone activity"/>
    <property type="evidence" value="ECO:0007669"/>
    <property type="project" value="UniProtKB-KW"/>
</dbReference>
<dbReference type="PROSITE" id="PS00266">
    <property type="entry name" value="SOMATOTROPIN_1"/>
    <property type="match status" value="1"/>
</dbReference>
<protein>
    <submittedName>
        <fullName evidence="9">Prolactin</fullName>
    </submittedName>
</protein>
<dbReference type="GO" id="GO:0046427">
    <property type="term" value="P:positive regulation of receptor signaling pathway via JAK-STAT"/>
    <property type="evidence" value="ECO:0007669"/>
    <property type="project" value="TreeGrafter"/>
</dbReference>
<dbReference type="STRING" id="1676925.ENSPKIP00000001388"/>
<evidence type="ECO:0000256" key="7">
    <source>
        <dbReference type="RuleBase" id="RU003618"/>
    </source>
</evidence>
<organism evidence="9 10">
    <name type="scientific">Paramormyrops kingsleyae</name>
    <dbReference type="NCBI Taxonomy" id="1676925"/>
    <lineage>
        <taxon>Eukaryota</taxon>
        <taxon>Metazoa</taxon>
        <taxon>Chordata</taxon>
        <taxon>Craniata</taxon>
        <taxon>Vertebrata</taxon>
        <taxon>Euteleostomi</taxon>
        <taxon>Actinopterygii</taxon>
        <taxon>Neopterygii</taxon>
        <taxon>Teleostei</taxon>
        <taxon>Osteoglossocephala</taxon>
        <taxon>Osteoglossomorpha</taxon>
        <taxon>Osteoglossiformes</taxon>
        <taxon>Mormyridae</taxon>
        <taxon>Paramormyrops</taxon>
    </lineage>
</organism>
<feature type="chain" id="PRO_5017226650" evidence="8">
    <location>
        <begin position="38"/>
        <end position="223"/>
    </location>
</feature>
<name>A0A3B3Q5F6_9TELE</name>
<dbReference type="RefSeq" id="XP_072560927.1">
    <property type="nucleotide sequence ID" value="XM_072704826.1"/>
</dbReference>
<evidence type="ECO:0000256" key="8">
    <source>
        <dbReference type="SAM" id="SignalP"/>
    </source>
</evidence>